<protein>
    <recommendedName>
        <fullName evidence="1">Ice-binding protein C-terminal domain-containing protein</fullName>
    </recommendedName>
</protein>
<evidence type="ECO:0000313" key="2">
    <source>
        <dbReference type="EMBL" id="PND36400.1"/>
    </source>
</evidence>
<dbReference type="Proteomes" id="UP000235916">
    <property type="component" value="Unassembled WGS sequence"/>
</dbReference>
<dbReference type="NCBIfam" id="TIGR02595">
    <property type="entry name" value="PEP_CTERM"/>
    <property type="match status" value="1"/>
</dbReference>
<dbReference type="AlphaFoldDB" id="A0A2N8KSJ0"/>
<evidence type="ECO:0000313" key="3">
    <source>
        <dbReference type="Proteomes" id="UP000235916"/>
    </source>
</evidence>
<accession>A0A2N8KSJ0</accession>
<reference evidence="2 3" key="1">
    <citation type="submission" date="2018-01" db="EMBL/GenBank/DDBJ databases">
        <title>Draft genome sequence of Paucibacter aquatile CR182 isolated from freshwater of the Nakdong River.</title>
        <authorList>
            <person name="Choi A."/>
            <person name="Chung E.J."/>
        </authorList>
    </citation>
    <scope>NUCLEOTIDE SEQUENCE [LARGE SCALE GENOMIC DNA]</scope>
    <source>
        <strain evidence="2 3">CR182</strain>
    </source>
</reference>
<sequence length="254" mass="26837">MTKATGSGSSLIETHSLVFGNTSARDTGLGAWKVNEGTSNALGANSFWVYCLDPLNNYLSPDTYDKVSLNNFVNGYQATPGGATMGYASIFAGANYQATGIKGMYDDSTTTTSRVLADLTNLFEHAYSDSLTSSTKSAAFQFAIWEILGDGAGKSSDKKYYSAAYTNSGLDVNETGTSFKNQVDVYLAGLNGTWAAGLTGTTNYTFSVYNPNPSGSGQALIRATARAVPEPGSLALVSLAVFGVVYTRRQSKKH</sequence>
<feature type="domain" description="Ice-binding protein C-terminal" evidence="1">
    <location>
        <begin position="227"/>
        <end position="249"/>
    </location>
</feature>
<organism evidence="2 3">
    <name type="scientific">Kinneretia aquatilis</name>
    <dbReference type="NCBI Taxonomy" id="2070761"/>
    <lineage>
        <taxon>Bacteria</taxon>
        <taxon>Pseudomonadati</taxon>
        <taxon>Pseudomonadota</taxon>
        <taxon>Betaproteobacteria</taxon>
        <taxon>Burkholderiales</taxon>
        <taxon>Sphaerotilaceae</taxon>
        <taxon>Roseateles</taxon>
    </lineage>
</organism>
<dbReference type="RefSeq" id="WP_102770173.1">
    <property type="nucleotide sequence ID" value="NZ_POSP01000004.1"/>
</dbReference>
<dbReference type="Pfam" id="PF07589">
    <property type="entry name" value="PEP-CTERM"/>
    <property type="match status" value="1"/>
</dbReference>
<proteinExistence type="predicted"/>
<gene>
    <name evidence="2" type="ORF">C1O66_22160</name>
</gene>
<evidence type="ECO:0000259" key="1">
    <source>
        <dbReference type="Pfam" id="PF07589"/>
    </source>
</evidence>
<comment type="caution">
    <text evidence="2">The sequence shown here is derived from an EMBL/GenBank/DDBJ whole genome shotgun (WGS) entry which is preliminary data.</text>
</comment>
<dbReference type="InterPro" id="IPR013424">
    <property type="entry name" value="Ice-binding_C"/>
</dbReference>
<keyword evidence="3" id="KW-1185">Reference proteome</keyword>
<dbReference type="EMBL" id="POSP01000004">
    <property type="protein sequence ID" value="PND36400.1"/>
    <property type="molecule type" value="Genomic_DNA"/>
</dbReference>
<name>A0A2N8KSJ0_9BURK</name>